<organism evidence="1 2">
    <name type="scientific">Iningainema tapete BLCC-T55</name>
    <dbReference type="NCBI Taxonomy" id="2748662"/>
    <lineage>
        <taxon>Bacteria</taxon>
        <taxon>Bacillati</taxon>
        <taxon>Cyanobacteriota</taxon>
        <taxon>Cyanophyceae</taxon>
        <taxon>Nostocales</taxon>
        <taxon>Scytonemataceae</taxon>
        <taxon>Iningainema tapete</taxon>
    </lineage>
</organism>
<protein>
    <submittedName>
        <fullName evidence="1">Uncharacterized protein</fullName>
    </submittedName>
</protein>
<dbReference type="Proteomes" id="UP000629098">
    <property type="component" value="Unassembled WGS sequence"/>
</dbReference>
<evidence type="ECO:0000313" key="2">
    <source>
        <dbReference type="Proteomes" id="UP000629098"/>
    </source>
</evidence>
<dbReference type="RefSeq" id="WP_190832461.1">
    <property type="nucleotide sequence ID" value="NZ_CAWPPI010000072.1"/>
</dbReference>
<gene>
    <name evidence="1" type="ORF">ICL16_23205</name>
</gene>
<evidence type="ECO:0000313" key="1">
    <source>
        <dbReference type="EMBL" id="MBD2774893.1"/>
    </source>
</evidence>
<reference evidence="1" key="1">
    <citation type="submission" date="2020-09" db="EMBL/GenBank/DDBJ databases">
        <title>Iningainema tapete sp. nov. (Scytonemataceae, Cyanobacteria) from greenhouses in central Florida (USA) produces two types of nodularin with biosynthetic potential for microcystin-LR and anabaenopeptins.</title>
        <authorList>
            <person name="Berthold D.E."/>
            <person name="Lefler F.W."/>
            <person name="Huang I.-S."/>
            <person name="Abdulla H."/>
            <person name="Zimba P.V."/>
            <person name="Laughinghouse H.D. IV."/>
        </authorList>
    </citation>
    <scope>NUCLEOTIDE SEQUENCE</scope>
    <source>
        <strain evidence="1">BLCCT55</strain>
    </source>
</reference>
<proteinExistence type="predicted"/>
<sequence length="153" mass="17818">MVKEKQIEPQERLEKFIQHLQEARQLQRDWMTYGLDCVNLYVDDVDGDWVEKWGEDEKTVLESVTSFLESGDWVAVKVRKHLKNKSLQEIAVDLEKCLSLSEEENRIFAVKNVLVSNDGDYRDSTDKIDLLDLAESLLEKLTDVLDETQDKVD</sequence>
<comment type="caution">
    <text evidence="1">The sequence shown here is derived from an EMBL/GenBank/DDBJ whole genome shotgun (WGS) entry which is preliminary data.</text>
</comment>
<accession>A0A8J6XI77</accession>
<dbReference type="EMBL" id="JACXAE010000072">
    <property type="protein sequence ID" value="MBD2774893.1"/>
    <property type="molecule type" value="Genomic_DNA"/>
</dbReference>
<keyword evidence="2" id="KW-1185">Reference proteome</keyword>
<name>A0A8J6XI77_9CYAN</name>
<dbReference type="AlphaFoldDB" id="A0A8J6XI77"/>